<protein>
    <submittedName>
        <fullName evidence="1">Uncharacterized protein</fullName>
    </submittedName>
</protein>
<dbReference type="EMBL" id="CP001620">
    <property type="protein sequence ID" value="ACR18382.1"/>
    <property type="molecule type" value="Genomic_DNA"/>
</dbReference>
<reference evidence="1 2" key="1">
    <citation type="journal article" date="2008" name="J. Biotechnol.">
        <title>Ultrafast pyrosequencing of Corynebacterium kroppenstedtii DSM44385 revealed insights into the physiology of a lipophilic corynebacterium that lacks mycolic acids.</title>
        <authorList>
            <person name="Tauch A."/>
            <person name="Schneider J."/>
            <person name="Szczepanowski R."/>
            <person name="Tilker A."/>
            <person name="Viehoever P."/>
            <person name="Gartemann K.-H."/>
            <person name="Arnold W."/>
            <person name="Blom J."/>
            <person name="Brinkrolf K."/>
            <person name="Brune I."/>
            <person name="Goetker S."/>
            <person name="Weisshaar B."/>
            <person name="Goesmann A."/>
            <person name="Droege M."/>
            <person name="Puehler A."/>
        </authorList>
    </citation>
    <scope>NUCLEOTIDE SEQUENCE [LARGE SCALE GENOMIC DNA]</scope>
    <source>
        <strain evidence="2">DSM 44385 / JCM 11950 / CIP 105744 / CCUG 35717</strain>
    </source>
</reference>
<dbReference type="AlphaFoldDB" id="C4LKM7"/>
<evidence type="ECO:0000313" key="1">
    <source>
        <dbReference type="EMBL" id="ACR18382.1"/>
    </source>
</evidence>
<gene>
    <name evidence="1" type="ordered locus">ckrop_1657</name>
</gene>
<accession>C4LKM7</accession>
<keyword evidence="2" id="KW-1185">Reference proteome</keyword>
<evidence type="ECO:0000313" key="2">
    <source>
        <dbReference type="Proteomes" id="UP000001473"/>
    </source>
</evidence>
<proteinExistence type="predicted"/>
<organism evidence="1 2">
    <name type="scientific">Corynebacterium kroppenstedtii (strain DSM 44385 / JCM 11950 / CIP 105744 / CCUG 35717)</name>
    <dbReference type="NCBI Taxonomy" id="645127"/>
    <lineage>
        <taxon>Bacteria</taxon>
        <taxon>Bacillati</taxon>
        <taxon>Actinomycetota</taxon>
        <taxon>Actinomycetes</taxon>
        <taxon>Mycobacteriales</taxon>
        <taxon>Corynebacteriaceae</taxon>
        <taxon>Corynebacterium</taxon>
    </lineage>
</organism>
<dbReference type="Proteomes" id="UP000001473">
    <property type="component" value="Chromosome"/>
</dbReference>
<name>C4LKM7_CORK4</name>
<dbReference type="HOGENOM" id="CLU_3396004_0_0_11"/>
<sequence length="31" mass="3378">MLGTDAGVGGQVRWRVESAEITDTHEYPSNT</sequence>
<dbReference type="KEGG" id="ckp:ckrop_1657"/>